<keyword evidence="9" id="KW-0342">GTP-binding</keyword>
<dbReference type="SUPFAM" id="SSF102114">
    <property type="entry name" value="Radical SAM enzymes"/>
    <property type="match status" value="1"/>
</dbReference>
<keyword evidence="15" id="KW-1185">Reference proteome</keyword>
<comment type="caution">
    <text evidence="14">The sequence shown here is derived from an EMBL/GenBank/DDBJ whole genome shotgun (WGS) entry which is preliminary data.</text>
</comment>
<dbReference type="EMBL" id="PSZM01000040">
    <property type="protein sequence ID" value="PQL91803.1"/>
    <property type="molecule type" value="Genomic_DNA"/>
</dbReference>
<keyword evidence="4" id="KW-0949">S-adenosyl-L-methionine</keyword>
<proteinExistence type="predicted"/>
<evidence type="ECO:0000313" key="15">
    <source>
        <dbReference type="Proteomes" id="UP000238042"/>
    </source>
</evidence>
<keyword evidence="10" id="KW-0501">Molybdenum cofactor biosynthesis</keyword>
<gene>
    <name evidence="14" type="primary">moaA</name>
    <name evidence="14" type="ORF">C4S77_06935</name>
</gene>
<comment type="cofactor">
    <cofactor evidence="1">
        <name>[4Fe-4S] cluster</name>
        <dbReference type="ChEBI" id="CHEBI:49883"/>
    </cofactor>
</comment>
<dbReference type="RefSeq" id="WP_105246946.1">
    <property type="nucleotide sequence ID" value="NZ_PSZM01000040.1"/>
</dbReference>
<dbReference type="SFLD" id="SFLDS00029">
    <property type="entry name" value="Radical_SAM"/>
    <property type="match status" value="1"/>
</dbReference>
<sequence length="327" mass="37899">MNNLQDTYNRIHNYLRISLTDSCNFRCLYCMPEENMQCLSQKDLMHPQEIFTIAQTFVDYNVNKIRLTGGEPLVRHDFSEIVQCLAQLPVKLTLTTNGVLIHKYVDLFKNVGIKSINISIDSLNESTFKSITKRNALSQVWKNIHLLVKENFHVKLNVVAMRGINEHEITDFVNLTYSLPLQVRFIEFMPFSGNRWEKNRVLTTTEMLHNIEKHFSIVKLQDSIHNTAKKYQVLGSKGTFAFITTMSQPFCSGCNRMRITADGKMKNCLFGKEEFDILGELRAGRNIKPVIENCVYKKHKKMGRQFQNFKNLNPNHLENRSMIKIGG</sequence>
<dbReference type="NCBIfam" id="TIGR02666">
    <property type="entry name" value="moaA"/>
    <property type="match status" value="1"/>
</dbReference>
<accession>A0A2S8AB91</accession>
<evidence type="ECO:0000256" key="4">
    <source>
        <dbReference type="ARBA" id="ARBA00022691"/>
    </source>
</evidence>
<dbReference type="UniPathway" id="UPA00344"/>
<dbReference type="InterPro" id="IPR013785">
    <property type="entry name" value="Aldolase_TIM"/>
</dbReference>
<dbReference type="InterPro" id="IPR000385">
    <property type="entry name" value="MoaA_NifB_PqqE_Fe-S-bd_CS"/>
</dbReference>
<dbReference type="InterPro" id="IPR007197">
    <property type="entry name" value="rSAM"/>
</dbReference>
<dbReference type="InterPro" id="IPR013483">
    <property type="entry name" value="MoaA"/>
</dbReference>
<keyword evidence="6" id="KW-0547">Nucleotide-binding</keyword>
<keyword evidence="7" id="KW-0408">Iron</keyword>
<evidence type="ECO:0000259" key="13">
    <source>
        <dbReference type="PROSITE" id="PS51918"/>
    </source>
</evidence>
<evidence type="ECO:0000256" key="8">
    <source>
        <dbReference type="ARBA" id="ARBA00023014"/>
    </source>
</evidence>
<evidence type="ECO:0000256" key="2">
    <source>
        <dbReference type="ARBA" id="ARBA00012167"/>
    </source>
</evidence>
<reference evidence="14 15" key="1">
    <citation type="submission" date="2018-02" db="EMBL/GenBank/DDBJ databases">
        <title>Genome sequences of Apibacter spp., gut symbionts of Asian honey bees.</title>
        <authorList>
            <person name="Kwong W.K."/>
            <person name="Steele M.I."/>
            <person name="Moran N.A."/>
        </authorList>
    </citation>
    <scope>NUCLEOTIDE SEQUENCE [LARGE SCALE GENOMIC DNA]</scope>
    <source>
        <strain evidence="15">wkB301</strain>
    </source>
</reference>
<dbReference type="PROSITE" id="PS01305">
    <property type="entry name" value="MOAA_NIFB_PQQE"/>
    <property type="match status" value="1"/>
</dbReference>
<dbReference type="SMART" id="SM00729">
    <property type="entry name" value="Elp3"/>
    <property type="match status" value="1"/>
</dbReference>
<dbReference type="GO" id="GO:0061798">
    <property type="term" value="F:GTP 3',8'-cyclase activity"/>
    <property type="evidence" value="ECO:0007669"/>
    <property type="project" value="UniProtKB-EC"/>
</dbReference>
<feature type="domain" description="Radical SAM core" evidence="13">
    <location>
        <begin position="7"/>
        <end position="228"/>
    </location>
</feature>
<dbReference type="SFLD" id="SFLDG01383">
    <property type="entry name" value="cyclic_pyranopterin_phosphate"/>
    <property type="match status" value="1"/>
</dbReference>
<dbReference type="PANTHER" id="PTHR22960">
    <property type="entry name" value="MOLYBDOPTERIN COFACTOR SYNTHESIS PROTEIN A"/>
    <property type="match status" value="1"/>
</dbReference>
<dbReference type="InterPro" id="IPR010505">
    <property type="entry name" value="MoaA_twitch"/>
</dbReference>
<dbReference type="Pfam" id="PF06463">
    <property type="entry name" value="Mob_synth_C"/>
    <property type="match status" value="1"/>
</dbReference>
<dbReference type="GO" id="GO:0006777">
    <property type="term" value="P:Mo-molybdopterin cofactor biosynthetic process"/>
    <property type="evidence" value="ECO:0007669"/>
    <property type="project" value="UniProtKB-KW"/>
</dbReference>
<evidence type="ECO:0000256" key="9">
    <source>
        <dbReference type="ARBA" id="ARBA00023134"/>
    </source>
</evidence>
<dbReference type="GO" id="GO:0046872">
    <property type="term" value="F:metal ion binding"/>
    <property type="evidence" value="ECO:0007669"/>
    <property type="project" value="UniProtKB-KW"/>
</dbReference>
<evidence type="ECO:0000256" key="1">
    <source>
        <dbReference type="ARBA" id="ARBA00001966"/>
    </source>
</evidence>
<dbReference type="InterPro" id="IPR006638">
    <property type="entry name" value="Elp3/MiaA/NifB-like_rSAM"/>
</dbReference>
<name>A0A2S8AB91_9FLAO</name>
<comment type="catalytic activity">
    <reaction evidence="12">
        <text>GTP + AH2 + S-adenosyl-L-methionine = (8S)-3',8-cyclo-7,8-dihydroguanosine 5'-triphosphate + 5'-deoxyadenosine + L-methionine + A + H(+)</text>
        <dbReference type="Rhea" id="RHEA:49576"/>
        <dbReference type="ChEBI" id="CHEBI:13193"/>
        <dbReference type="ChEBI" id="CHEBI:15378"/>
        <dbReference type="ChEBI" id="CHEBI:17319"/>
        <dbReference type="ChEBI" id="CHEBI:17499"/>
        <dbReference type="ChEBI" id="CHEBI:37565"/>
        <dbReference type="ChEBI" id="CHEBI:57844"/>
        <dbReference type="ChEBI" id="CHEBI:59789"/>
        <dbReference type="ChEBI" id="CHEBI:131766"/>
        <dbReference type="EC" id="4.1.99.22"/>
    </reaction>
</comment>
<dbReference type="GO" id="GO:0061799">
    <property type="term" value="F:cyclic pyranopterin monophosphate synthase activity"/>
    <property type="evidence" value="ECO:0007669"/>
    <property type="project" value="TreeGrafter"/>
</dbReference>
<dbReference type="SFLD" id="SFLDG01386">
    <property type="entry name" value="main_SPASM_domain-containing"/>
    <property type="match status" value="1"/>
</dbReference>
<organism evidence="14 15">
    <name type="scientific">Apibacter adventoris</name>
    <dbReference type="NCBI Taxonomy" id="1679466"/>
    <lineage>
        <taxon>Bacteria</taxon>
        <taxon>Pseudomonadati</taxon>
        <taxon>Bacteroidota</taxon>
        <taxon>Flavobacteriia</taxon>
        <taxon>Flavobacteriales</taxon>
        <taxon>Weeksellaceae</taxon>
        <taxon>Apibacter</taxon>
    </lineage>
</organism>
<keyword evidence="3" id="KW-0004">4Fe-4S</keyword>
<dbReference type="OrthoDB" id="9763993at2"/>
<evidence type="ECO:0000256" key="7">
    <source>
        <dbReference type="ARBA" id="ARBA00023004"/>
    </source>
</evidence>
<dbReference type="GO" id="GO:0005525">
    <property type="term" value="F:GTP binding"/>
    <property type="evidence" value="ECO:0007669"/>
    <property type="project" value="UniProtKB-KW"/>
</dbReference>
<dbReference type="AlphaFoldDB" id="A0A2S8AB91"/>
<dbReference type="InterPro" id="IPR050105">
    <property type="entry name" value="MoCo_biosynth_MoaA/MoaC"/>
</dbReference>
<dbReference type="EC" id="4.1.99.22" evidence="2"/>
<evidence type="ECO:0000256" key="11">
    <source>
        <dbReference type="ARBA" id="ARBA00023239"/>
    </source>
</evidence>
<dbReference type="Pfam" id="PF04055">
    <property type="entry name" value="Radical_SAM"/>
    <property type="match status" value="1"/>
</dbReference>
<evidence type="ECO:0000256" key="5">
    <source>
        <dbReference type="ARBA" id="ARBA00022723"/>
    </source>
</evidence>
<dbReference type="GO" id="GO:0051539">
    <property type="term" value="F:4 iron, 4 sulfur cluster binding"/>
    <property type="evidence" value="ECO:0007669"/>
    <property type="project" value="UniProtKB-KW"/>
</dbReference>
<dbReference type="CDD" id="cd21117">
    <property type="entry name" value="Twitch_MoaA"/>
    <property type="match status" value="1"/>
</dbReference>
<protein>
    <recommendedName>
        <fullName evidence="2">GTP 3',8-cyclase</fullName>
        <ecNumber evidence="2">4.1.99.22</ecNumber>
    </recommendedName>
</protein>
<dbReference type="CDD" id="cd01335">
    <property type="entry name" value="Radical_SAM"/>
    <property type="match status" value="1"/>
</dbReference>
<dbReference type="Proteomes" id="UP000238042">
    <property type="component" value="Unassembled WGS sequence"/>
</dbReference>
<evidence type="ECO:0000313" key="14">
    <source>
        <dbReference type="EMBL" id="PQL91803.1"/>
    </source>
</evidence>
<keyword evidence="8" id="KW-0411">Iron-sulfur</keyword>
<keyword evidence="5" id="KW-0479">Metal-binding</keyword>
<evidence type="ECO:0000256" key="10">
    <source>
        <dbReference type="ARBA" id="ARBA00023150"/>
    </source>
</evidence>
<dbReference type="InterPro" id="IPR058240">
    <property type="entry name" value="rSAM_sf"/>
</dbReference>
<dbReference type="Gene3D" id="3.20.20.70">
    <property type="entry name" value="Aldolase class I"/>
    <property type="match status" value="1"/>
</dbReference>
<dbReference type="PANTHER" id="PTHR22960:SF0">
    <property type="entry name" value="MOLYBDENUM COFACTOR BIOSYNTHESIS PROTEIN 1"/>
    <property type="match status" value="1"/>
</dbReference>
<dbReference type="SFLD" id="SFLDG01067">
    <property type="entry name" value="SPASM/twitch_domain_containing"/>
    <property type="match status" value="1"/>
</dbReference>
<dbReference type="PROSITE" id="PS51918">
    <property type="entry name" value="RADICAL_SAM"/>
    <property type="match status" value="1"/>
</dbReference>
<evidence type="ECO:0000256" key="6">
    <source>
        <dbReference type="ARBA" id="ARBA00022741"/>
    </source>
</evidence>
<evidence type="ECO:0000256" key="3">
    <source>
        <dbReference type="ARBA" id="ARBA00022485"/>
    </source>
</evidence>
<evidence type="ECO:0000256" key="12">
    <source>
        <dbReference type="ARBA" id="ARBA00048697"/>
    </source>
</evidence>
<dbReference type="InterPro" id="IPR040064">
    <property type="entry name" value="MoaA-like"/>
</dbReference>
<keyword evidence="11" id="KW-0456">Lyase</keyword>